<dbReference type="Pfam" id="PF11398">
    <property type="entry name" value="DUF2813"/>
    <property type="match status" value="1"/>
</dbReference>
<evidence type="ECO:0000313" key="3">
    <source>
        <dbReference type="Proteomes" id="UP000831692"/>
    </source>
</evidence>
<evidence type="ECO:0000259" key="1">
    <source>
        <dbReference type="Pfam" id="PF13304"/>
    </source>
</evidence>
<organism evidence="2 3">
    <name type="scientific">Enterococcus innesii</name>
    <dbReference type="NCBI Taxonomy" id="2839759"/>
    <lineage>
        <taxon>Bacteria</taxon>
        <taxon>Bacillati</taxon>
        <taxon>Bacillota</taxon>
        <taxon>Bacilli</taxon>
        <taxon>Lactobacillales</taxon>
        <taxon>Enterococcaceae</taxon>
        <taxon>Enterococcus</taxon>
    </lineage>
</organism>
<name>A0ABM7XSW4_9ENTE</name>
<dbReference type="InterPro" id="IPR027417">
    <property type="entry name" value="P-loop_NTPase"/>
</dbReference>
<dbReference type="Pfam" id="PF13304">
    <property type="entry name" value="AAA_21"/>
    <property type="match status" value="1"/>
</dbReference>
<proteinExistence type="predicted"/>
<dbReference type="EMBL" id="AP025635">
    <property type="protein sequence ID" value="BDG68158.1"/>
    <property type="molecule type" value="Genomic_DNA"/>
</dbReference>
<dbReference type="InterPro" id="IPR003959">
    <property type="entry name" value="ATPase_AAA_core"/>
</dbReference>
<sequence length="355" mass="40593">MLNKLGINSFKSIRNMELDLTNLNLFVGTNSSGKSSILQALLVLSQSIDGQYALNGPWVQLGTFNEVRNTGSREDIKIIAQMNDCQLTLTIDEDEKVFVSNDSNIEQENMNYLHYRNKKIHYISANRISGMDLYPRNMDSFDDFGIDGRYSIDYLFNHKSDIIDKDLIIDSDALTLQYQLNFWLKKIMNIQVNVNEVPQTDVIKLEYKNELSDAPNLSGKYSRPKNVGSGNSYIISIIIMCLASNKEDILVIENPELHLHPKAQSKLSEFLFHIAKNGRQLFIETHSDHVFNATRVEISKEKHFKDLVSINFISLNKNYETINQEIVVGEGGEVLNPKEDLFDQFENDLLKMIGL</sequence>
<dbReference type="PANTHER" id="PTHR43581:SF4">
    <property type="entry name" value="ATP_GTP PHOSPHATASE"/>
    <property type="match status" value="1"/>
</dbReference>
<evidence type="ECO:0000313" key="2">
    <source>
        <dbReference type="EMBL" id="BDG68158.1"/>
    </source>
</evidence>
<dbReference type="InterPro" id="IPR051396">
    <property type="entry name" value="Bact_Antivir_Def_Nuclease"/>
</dbReference>
<feature type="domain" description="ATPase AAA-type core" evidence="1">
    <location>
        <begin position="68"/>
        <end position="290"/>
    </location>
</feature>
<dbReference type="PIRSF" id="PIRSF034888">
    <property type="entry name" value="P-loop_UCP034888"/>
    <property type="match status" value="1"/>
</dbReference>
<dbReference type="PANTHER" id="PTHR43581">
    <property type="entry name" value="ATP/GTP PHOSPHATASE"/>
    <property type="match status" value="1"/>
</dbReference>
<dbReference type="GeneID" id="83457721"/>
<dbReference type="InterPro" id="IPR014592">
    <property type="entry name" value="P-loop_UCP034888"/>
</dbReference>
<dbReference type="InterPro" id="IPR022602">
    <property type="entry name" value="DUF2813"/>
</dbReference>
<keyword evidence="3" id="KW-1185">Reference proteome</keyword>
<accession>A0ABM7XSW4</accession>
<dbReference type="Proteomes" id="UP000831692">
    <property type="component" value="Chromosome"/>
</dbReference>
<dbReference type="SUPFAM" id="SSF52540">
    <property type="entry name" value="P-loop containing nucleoside triphosphate hydrolases"/>
    <property type="match status" value="1"/>
</dbReference>
<dbReference type="RefSeq" id="WP_244350718.1">
    <property type="nucleotide sequence ID" value="NZ_AP025635.1"/>
</dbReference>
<dbReference type="Gene3D" id="3.40.50.300">
    <property type="entry name" value="P-loop containing nucleotide triphosphate hydrolases"/>
    <property type="match status" value="1"/>
</dbReference>
<reference evidence="2 3" key="1">
    <citation type="submission" date="2022-03" db="EMBL/GenBank/DDBJ databases">
        <title>Complete genome sequence of Enterococcus innesii DB-1.</title>
        <authorList>
            <person name="Fukuda D."/>
            <person name="Nolasco-Hipolito C."/>
        </authorList>
    </citation>
    <scope>NUCLEOTIDE SEQUENCE [LARGE SCALE GENOMIC DNA]</scope>
    <source>
        <strain evidence="2 3">DB-1</strain>
    </source>
</reference>
<gene>
    <name evidence="2" type="ORF">ENLAB_17220</name>
</gene>
<protein>
    <recommendedName>
        <fullName evidence="1">ATPase AAA-type core domain-containing protein</fullName>
    </recommendedName>
</protein>